<organism evidence="1 2">
    <name type="scientific">Bauhinia variegata</name>
    <name type="common">Purple orchid tree</name>
    <name type="synonym">Phanera variegata</name>
    <dbReference type="NCBI Taxonomy" id="167791"/>
    <lineage>
        <taxon>Eukaryota</taxon>
        <taxon>Viridiplantae</taxon>
        <taxon>Streptophyta</taxon>
        <taxon>Embryophyta</taxon>
        <taxon>Tracheophyta</taxon>
        <taxon>Spermatophyta</taxon>
        <taxon>Magnoliopsida</taxon>
        <taxon>eudicotyledons</taxon>
        <taxon>Gunneridae</taxon>
        <taxon>Pentapetalae</taxon>
        <taxon>rosids</taxon>
        <taxon>fabids</taxon>
        <taxon>Fabales</taxon>
        <taxon>Fabaceae</taxon>
        <taxon>Cercidoideae</taxon>
        <taxon>Cercideae</taxon>
        <taxon>Bauhiniinae</taxon>
        <taxon>Bauhinia</taxon>
    </lineage>
</organism>
<keyword evidence="2" id="KW-1185">Reference proteome</keyword>
<evidence type="ECO:0000313" key="1">
    <source>
        <dbReference type="EMBL" id="KAI4337387.1"/>
    </source>
</evidence>
<protein>
    <submittedName>
        <fullName evidence="1">Uncharacterized protein</fullName>
    </submittedName>
</protein>
<reference evidence="1 2" key="1">
    <citation type="journal article" date="2022" name="DNA Res.">
        <title>Chromosomal-level genome assembly of the orchid tree Bauhinia variegata (Leguminosae; Cercidoideae) supports the allotetraploid origin hypothesis of Bauhinia.</title>
        <authorList>
            <person name="Zhong Y."/>
            <person name="Chen Y."/>
            <person name="Zheng D."/>
            <person name="Pang J."/>
            <person name="Liu Y."/>
            <person name="Luo S."/>
            <person name="Meng S."/>
            <person name="Qian L."/>
            <person name="Wei D."/>
            <person name="Dai S."/>
            <person name="Zhou R."/>
        </authorList>
    </citation>
    <scope>NUCLEOTIDE SEQUENCE [LARGE SCALE GENOMIC DNA]</scope>
    <source>
        <strain evidence="1">BV-YZ2020</strain>
    </source>
</reference>
<gene>
    <name evidence="1" type="ORF">L6164_015811</name>
</gene>
<name>A0ACB9NMC1_BAUVA</name>
<dbReference type="Proteomes" id="UP000828941">
    <property type="component" value="Chromosome 6"/>
</dbReference>
<dbReference type="EMBL" id="CM039431">
    <property type="protein sequence ID" value="KAI4337387.1"/>
    <property type="molecule type" value="Genomic_DNA"/>
</dbReference>
<sequence>MLRKRTRSVQKDQQHMGHLIISDTNSDYYSQFHAFGRNIKSNPIFNLPRLFVGLGPKGLLDSDSVRSPTSPLDSIVLSKLGDSFRNPISFPREVPQRTWDCCKVGLSLIDSLEDCSEVSGKILRSSESRNKSHSPRITINTPTCQTSKYSFEASKSLPKDFGNLPYTQKYSISHNRGSPVLFEIGESYQENESFGKARSCSLDSCSPFKTPSALALSNTDSDSGNFALKDITIQVSSPPHFIGGSLNSNTLPADLNSNSVSLCSSNEFSGSLSASEIELSEDYTCVISHGPNPKTTHIYGDCILETHSNGLRNHCKNEENVTAGPQIVNSSNVPKQYPSHDFLSFCYHCNKKLEDGKDIYMYRGEKAFCSLTCRALEIMIDEELEESNPSSENSIKPGNGEKVFETGFFTST</sequence>
<accession>A0ACB9NMC1</accession>
<comment type="caution">
    <text evidence="1">The sequence shown here is derived from an EMBL/GenBank/DDBJ whole genome shotgun (WGS) entry which is preliminary data.</text>
</comment>
<evidence type="ECO:0000313" key="2">
    <source>
        <dbReference type="Proteomes" id="UP000828941"/>
    </source>
</evidence>
<proteinExistence type="predicted"/>